<evidence type="ECO:0000313" key="2">
    <source>
        <dbReference type="Proteomes" id="UP000094385"/>
    </source>
</evidence>
<dbReference type="AlphaFoldDB" id="A0A1E3Q3K5"/>
<dbReference type="EMBL" id="KV454297">
    <property type="protein sequence ID" value="ODQ71607.1"/>
    <property type="molecule type" value="Genomic_DNA"/>
</dbReference>
<reference evidence="1 2" key="1">
    <citation type="journal article" date="2016" name="Proc. Natl. Acad. Sci. U.S.A.">
        <title>Comparative genomics of biotechnologically important yeasts.</title>
        <authorList>
            <person name="Riley R."/>
            <person name="Haridas S."/>
            <person name="Wolfe K.H."/>
            <person name="Lopes M.R."/>
            <person name="Hittinger C.T."/>
            <person name="Goeker M."/>
            <person name="Salamov A.A."/>
            <person name="Wisecaver J.H."/>
            <person name="Long T.M."/>
            <person name="Calvey C.H."/>
            <person name="Aerts A.L."/>
            <person name="Barry K.W."/>
            <person name="Choi C."/>
            <person name="Clum A."/>
            <person name="Coughlan A.Y."/>
            <person name="Deshpande S."/>
            <person name="Douglass A.P."/>
            <person name="Hanson S.J."/>
            <person name="Klenk H.-P."/>
            <person name="LaButti K.M."/>
            <person name="Lapidus A."/>
            <person name="Lindquist E.A."/>
            <person name="Lipzen A.M."/>
            <person name="Meier-Kolthoff J.P."/>
            <person name="Ohm R.A."/>
            <person name="Otillar R.P."/>
            <person name="Pangilinan J.L."/>
            <person name="Peng Y."/>
            <person name="Rokas A."/>
            <person name="Rosa C.A."/>
            <person name="Scheuner C."/>
            <person name="Sibirny A.A."/>
            <person name="Slot J.C."/>
            <person name="Stielow J.B."/>
            <person name="Sun H."/>
            <person name="Kurtzman C.P."/>
            <person name="Blackwell M."/>
            <person name="Grigoriev I.V."/>
            <person name="Jeffries T.W."/>
        </authorList>
    </citation>
    <scope>NUCLEOTIDE SEQUENCE [LARGE SCALE GENOMIC DNA]</scope>
    <source>
        <strain evidence="1 2">NRRL Y-11557</strain>
    </source>
</reference>
<dbReference type="Pfam" id="PF13424">
    <property type="entry name" value="TPR_12"/>
    <property type="match status" value="1"/>
</dbReference>
<evidence type="ECO:0000313" key="1">
    <source>
        <dbReference type="EMBL" id="ODQ71607.1"/>
    </source>
</evidence>
<protein>
    <submittedName>
        <fullName evidence="1">Uncharacterized protein</fullName>
    </submittedName>
</protein>
<gene>
    <name evidence="1" type="ORF">LIPSTDRAFT_326826</name>
</gene>
<organism evidence="1 2">
    <name type="scientific">Lipomyces starkeyi NRRL Y-11557</name>
    <dbReference type="NCBI Taxonomy" id="675824"/>
    <lineage>
        <taxon>Eukaryota</taxon>
        <taxon>Fungi</taxon>
        <taxon>Dikarya</taxon>
        <taxon>Ascomycota</taxon>
        <taxon>Saccharomycotina</taxon>
        <taxon>Lipomycetes</taxon>
        <taxon>Lipomycetales</taxon>
        <taxon>Lipomycetaceae</taxon>
        <taxon>Lipomyces</taxon>
    </lineage>
</organism>
<dbReference type="PANTHER" id="PTHR46082:SF6">
    <property type="entry name" value="AAA+ ATPASE DOMAIN-CONTAINING PROTEIN-RELATED"/>
    <property type="match status" value="1"/>
</dbReference>
<sequence length="198" mass="22690">MSCIEPKAIPQTFFSPGPSTKQQLEAIGCLISYSFLSRRVDNSLDIHRLVHIATRNWLRNTRLREILQGSNFQIHRNISDCRIYKSRYLEDLTYRMSDSHSRSIMSGLELIMFLTRYGLCLSDGMYFEAELLLTEVAESTEQTLGDEHPSTLSSMGNLASTCRNQRRWTEAEKLCNAVCITRRSWDEGSLATWHQAGS</sequence>
<dbReference type="InterPro" id="IPR053137">
    <property type="entry name" value="NLR-like"/>
</dbReference>
<keyword evidence="2" id="KW-1185">Reference proteome</keyword>
<dbReference type="InterPro" id="IPR011990">
    <property type="entry name" value="TPR-like_helical_dom_sf"/>
</dbReference>
<accession>A0A1E3Q3K5</accession>
<dbReference type="OrthoDB" id="20872at2759"/>
<name>A0A1E3Q3K5_LIPST</name>
<dbReference type="PANTHER" id="PTHR46082">
    <property type="entry name" value="ATP/GTP-BINDING PROTEIN-RELATED"/>
    <property type="match status" value="1"/>
</dbReference>
<dbReference type="Gene3D" id="1.25.40.10">
    <property type="entry name" value="Tetratricopeptide repeat domain"/>
    <property type="match status" value="1"/>
</dbReference>
<dbReference type="Proteomes" id="UP000094385">
    <property type="component" value="Unassembled WGS sequence"/>
</dbReference>
<dbReference type="STRING" id="675824.A0A1E3Q3K5"/>
<proteinExistence type="predicted"/>